<keyword evidence="2" id="KW-1185">Reference proteome</keyword>
<name>A0A8H7ADY8_9EURO</name>
<proteinExistence type="predicted"/>
<dbReference type="EMBL" id="JAACFV010000070">
    <property type="protein sequence ID" value="KAF7507345.1"/>
    <property type="molecule type" value="Genomic_DNA"/>
</dbReference>
<dbReference type="AlphaFoldDB" id="A0A8H7ADY8"/>
<evidence type="ECO:0000313" key="2">
    <source>
        <dbReference type="Proteomes" id="UP000606974"/>
    </source>
</evidence>
<evidence type="ECO:0000313" key="1">
    <source>
        <dbReference type="EMBL" id="KAF7507345.1"/>
    </source>
</evidence>
<gene>
    <name evidence="1" type="ORF">GJ744_010662</name>
</gene>
<dbReference type="Proteomes" id="UP000606974">
    <property type="component" value="Unassembled WGS sequence"/>
</dbReference>
<organism evidence="1 2">
    <name type="scientific">Endocarpon pusillum</name>
    <dbReference type="NCBI Taxonomy" id="364733"/>
    <lineage>
        <taxon>Eukaryota</taxon>
        <taxon>Fungi</taxon>
        <taxon>Dikarya</taxon>
        <taxon>Ascomycota</taxon>
        <taxon>Pezizomycotina</taxon>
        <taxon>Eurotiomycetes</taxon>
        <taxon>Chaetothyriomycetidae</taxon>
        <taxon>Verrucariales</taxon>
        <taxon>Verrucariaceae</taxon>
        <taxon>Endocarpon</taxon>
    </lineage>
</organism>
<protein>
    <submittedName>
        <fullName evidence="1">Uncharacterized protein</fullName>
    </submittedName>
</protein>
<sequence>MIVEVKPSSKWNPHWWDMKTDGPTSAGEDIDITDQVFYASLAQTHYYMRHSGNNNMGPHYRALLTDEYLVPVYRAGPKGEVP</sequence>
<accession>A0A8H7ADY8</accession>
<comment type="caution">
    <text evidence="1">The sequence shown here is derived from an EMBL/GenBank/DDBJ whole genome shotgun (WGS) entry which is preliminary data.</text>
</comment>
<reference evidence="1" key="1">
    <citation type="submission" date="2020-02" db="EMBL/GenBank/DDBJ databases">
        <authorList>
            <person name="Palmer J.M."/>
        </authorList>
    </citation>
    <scope>NUCLEOTIDE SEQUENCE</scope>
    <source>
        <strain evidence="1">EPUS1.4</strain>
        <tissue evidence="1">Thallus</tissue>
    </source>
</reference>